<keyword evidence="1" id="KW-0560">Oxidoreductase</keyword>
<dbReference type="EMBL" id="JAGETN010000043">
    <property type="protein sequence ID" value="MBO2025865.1"/>
    <property type="molecule type" value="Genomic_DNA"/>
</dbReference>
<reference evidence="3" key="1">
    <citation type="submission" date="2021-03" db="EMBL/GenBank/DDBJ databases">
        <title>Molecular epidemiology and mechanisms of colistin and carbapenem resistance in Enterobacteriaceae from clinical isolates, the environment and porcine samples in Pretoria, South Africa.</title>
        <authorList>
            <person name="Bogoshi D."/>
            <person name="Mbelle N.M."/>
            <person name="Naidoo V."/>
            <person name="Osei Sekyere J."/>
        </authorList>
    </citation>
    <scope>NUCLEOTIDE SEQUENCE</scope>
    <source>
        <strain evidence="3">C029</strain>
    </source>
</reference>
<proteinExistence type="predicted"/>
<feature type="compositionally biased region" description="Polar residues" evidence="2">
    <location>
        <begin position="1"/>
        <end position="17"/>
    </location>
</feature>
<gene>
    <name evidence="3" type="ORF">J4733_21870</name>
</gene>
<dbReference type="Gene3D" id="3.60.130.10">
    <property type="entry name" value="Clavaminate synthase-like"/>
    <property type="match status" value="1"/>
</dbReference>
<dbReference type="SUPFAM" id="SSF51197">
    <property type="entry name" value="Clavaminate synthase-like"/>
    <property type="match status" value="1"/>
</dbReference>
<evidence type="ECO:0000313" key="3">
    <source>
        <dbReference type="EMBL" id="MBO2025865.1"/>
    </source>
</evidence>
<dbReference type="GO" id="GO:0016706">
    <property type="term" value="F:2-oxoglutarate-dependent dioxygenase activity"/>
    <property type="evidence" value="ECO:0007669"/>
    <property type="project" value="UniProtKB-ARBA"/>
</dbReference>
<comment type="caution">
    <text evidence="3">The sequence shown here is derived from an EMBL/GenBank/DDBJ whole genome shotgun (WGS) entry which is preliminary data.</text>
</comment>
<dbReference type="AlphaFoldDB" id="A0A939NRC5"/>
<accession>A0A939NRC5</accession>
<dbReference type="Proteomes" id="UP000664267">
    <property type="component" value="Unassembled WGS sequence"/>
</dbReference>
<evidence type="ECO:0000256" key="2">
    <source>
        <dbReference type="SAM" id="MobiDB-lite"/>
    </source>
</evidence>
<name>A0A939NRC5_KLEPN</name>
<evidence type="ECO:0000256" key="1">
    <source>
        <dbReference type="ARBA" id="ARBA00023002"/>
    </source>
</evidence>
<evidence type="ECO:0000313" key="4">
    <source>
        <dbReference type="Proteomes" id="UP000664267"/>
    </source>
</evidence>
<feature type="region of interest" description="Disordered" evidence="2">
    <location>
        <begin position="1"/>
        <end position="32"/>
    </location>
</feature>
<dbReference type="InterPro" id="IPR042098">
    <property type="entry name" value="TauD-like_sf"/>
</dbReference>
<protein>
    <submittedName>
        <fullName evidence="3">Uncharacterized protein</fullName>
    </submittedName>
</protein>
<organism evidence="3 4">
    <name type="scientific">Klebsiella pneumoniae</name>
    <dbReference type="NCBI Taxonomy" id="573"/>
    <lineage>
        <taxon>Bacteria</taxon>
        <taxon>Pseudomonadati</taxon>
        <taxon>Pseudomonadota</taxon>
        <taxon>Gammaproteobacteria</taxon>
        <taxon>Enterobacterales</taxon>
        <taxon>Enterobacteriaceae</taxon>
        <taxon>Klebsiella/Raoultella group</taxon>
        <taxon>Klebsiella</taxon>
        <taxon>Klebsiella pneumoniae complex</taxon>
    </lineage>
</organism>
<sequence>MPNTISANRSVSISTTRPGEHRRWQESGGEASATAAPVWCSHPVTGKQALFVNEGFTTRIVEVVRRERSAAELPVCSCH</sequence>